<keyword evidence="3" id="KW-1185">Reference proteome</keyword>
<gene>
    <name evidence="2" type="ORF">RT717_10695</name>
</gene>
<proteinExistence type="predicted"/>
<feature type="transmembrane region" description="Helical" evidence="1">
    <location>
        <begin position="333"/>
        <end position="353"/>
    </location>
</feature>
<reference evidence="2 3" key="1">
    <citation type="journal article" date="2023" name="Microbiol. Resour. Announc.">
        <title>Complete Genome Sequence of Imperialibacter roseus strain P4T.</title>
        <authorList>
            <person name="Tizabi D.R."/>
            <person name="Bachvaroff T."/>
            <person name="Hill R.T."/>
        </authorList>
    </citation>
    <scope>NUCLEOTIDE SEQUENCE [LARGE SCALE GENOMIC DNA]</scope>
    <source>
        <strain evidence="2 3">P4T</strain>
    </source>
</reference>
<evidence type="ECO:0000313" key="2">
    <source>
        <dbReference type="EMBL" id="WOK09102.1"/>
    </source>
</evidence>
<feature type="transmembrane region" description="Helical" evidence="1">
    <location>
        <begin position="6"/>
        <end position="28"/>
    </location>
</feature>
<dbReference type="Proteomes" id="UP001302349">
    <property type="component" value="Chromosome"/>
</dbReference>
<keyword evidence="1" id="KW-1133">Transmembrane helix</keyword>
<dbReference type="RefSeq" id="WP_317491725.1">
    <property type="nucleotide sequence ID" value="NZ_CP136051.1"/>
</dbReference>
<sequence length="385" mass="43409">MTGLVVLDVFISLIFIFLLYSLFATTIVESVTSSFGSRGKNLLAGIDRMLSDDGSTNRFNYTFLNLFIAFRGNGFTEAFYKHPSIKFLAQKGLVSLATSRPSYIAPERFSAAMVDLLRSGDYDDEGENISASLGIIPRFDLKELQDRIDQLESDISQFDAKKDLFEFEAFSEELAYLKGDLQKKANRSSAEILKPFTIDKETNYQLKSLWYDAANDIDKFKVLIEKWYNEQMDRIIGWYKRKVTFVTFLIGLGLAIAFKVDTIQIASDLSKNEDMRAMFVAGATEFLAQHPDGVDAEAFTKQKQYMDSVKSEIAKYNAVLSSQKEETDTWPGFGYLITAFAISLGGPFWFDLLNKLVKIRSSLQMPVAAREEPRKADAVEVKAVG</sequence>
<protein>
    <submittedName>
        <fullName evidence="2">Uncharacterized protein</fullName>
    </submittedName>
</protein>
<keyword evidence="1" id="KW-0472">Membrane</keyword>
<evidence type="ECO:0000313" key="3">
    <source>
        <dbReference type="Proteomes" id="UP001302349"/>
    </source>
</evidence>
<feature type="transmembrane region" description="Helical" evidence="1">
    <location>
        <begin position="243"/>
        <end position="260"/>
    </location>
</feature>
<keyword evidence="1" id="KW-0812">Transmembrane</keyword>
<name>A0ABZ0IX65_9BACT</name>
<accession>A0ABZ0IX65</accession>
<organism evidence="2 3">
    <name type="scientific">Imperialibacter roseus</name>
    <dbReference type="NCBI Taxonomy" id="1324217"/>
    <lineage>
        <taxon>Bacteria</taxon>
        <taxon>Pseudomonadati</taxon>
        <taxon>Bacteroidota</taxon>
        <taxon>Cytophagia</taxon>
        <taxon>Cytophagales</taxon>
        <taxon>Flammeovirgaceae</taxon>
        <taxon>Imperialibacter</taxon>
    </lineage>
</organism>
<evidence type="ECO:0000256" key="1">
    <source>
        <dbReference type="SAM" id="Phobius"/>
    </source>
</evidence>
<dbReference type="EMBL" id="CP136051">
    <property type="protein sequence ID" value="WOK09102.1"/>
    <property type="molecule type" value="Genomic_DNA"/>
</dbReference>